<sequence length="295" mass="34519">MSVRIFRPMDRQREMLKTIPVPGLLATALDTLSDLEIEDAGEASPGKAAQHKAAKGTETDPYPPCCELAFSAKVIQRARDPSDYLLDVHFEDLVYPEYVQERKHTFFVLGGRVIHKFLGYGFSKAIPKEIKGNKYTPWKHAICFLPIFDKSGDWRKEYIERLGFLLREKDDAFLCFWRWLCSFDEEESKKRYINLALYSLAHLQYSKRDINNRPNTYEARVVVDFRSDHTFAYLYKAVFPWKSISTPQRKRKVHPNWERPIVTCRKIPYDNNHGFQAVLNNELRPRGFSKVTSED</sequence>
<evidence type="ECO:0000313" key="2">
    <source>
        <dbReference type="Proteomes" id="UP000224854"/>
    </source>
</evidence>
<dbReference type="Proteomes" id="UP000224854">
    <property type="component" value="Unassembled WGS sequence"/>
</dbReference>
<comment type="caution">
    <text evidence="1">The sequence shown here is derived from an EMBL/GenBank/DDBJ whole genome shotgun (WGS) entry which is preliminary data.</text>
</comment>
<organism evidence="1 2">
    <name type="scientific">Ophiocordyceps australis</name>
    <dbReference type="NCBI Taxonomy" id="1399860"/>
    <lineage>
        <taxon>Eukaryota</taxon>
        <taxon>Fungi</taxon>
        <taxon>Dikarya</taxon>
        <taxon>Ascomycota</taxon>
        <taxon>Pezizomycotina</taxon>
        <taxon>Sordariomycetes</taxon>
        <taxon>Hypocreomycetidae</taxon>
        <taxon>Hypocreales</taxon>
        <taxon>Ophiocordycipitaceae</taxon>
        <taxon>Ophiocordyceps</taxon>
    </lineage>
</organism>
<keyword evidence="2" id="KW-1185">Reference proteome</keyword>
<dbReference type="EMBL" id="NJEU01000104">
    <property type="protein sequence ID" value="PHH81672.1"/>
    <property type="molecule type" value="Genomic_DNA"/>
</dbReference>
<accession>A0A2C5ZPB4</accession>
<proteinExistence type="predicted"/>
<evidence type="ECO:0000313" key="1">
    <source>
        <dbReference type="EMBL" id="PHH81672.1"/>
    </source>
</evidence>
<protein>
    <submittedName>
        <fullName evidence="1">Uncharacterized protein</fullName>
    </submittedName>
</protein>
<dbReference type="AlphaFoldDB" id="A0A2C5ZPB4"/>
<name>A0A2C5ZPB4_9HYPO</name>
<reference evidence="1 2" key="1">
    <citation type="submission" date="2017-06" db="EMBL/GenBank/DDBJ databases">
        <title>Ant-infecting Ophiocordyceps genomes reveal a high diversity of potential behavioral manipulation genes and a possible major role for enterotoxins.</title>
        <authorList>
            <person name="De Bekker C."/>
            <person name="Evans H.C."/>
            <person name="Brachmann A."/>
            <person name="Hughes D.P."/>
        </authorList>
    </citation>
    <scope>NUCLEOTIDE SEQUENCE [LARGE SCALE GENOMIC DNA]</scope>
    <source>
        <strain evidence="1 2">1348a</strain>
    </source>
</reference>
<dbReference type="OrthoDB" id="4922434at2759"/>
<gene>
    <name evidence="1" type="ORF">CDD82_205</name>
</gene>